<evidence type="ECO:0000256" key="10">
    <source>
        <dbReference type="HAMAP-Rule" id="MF_00344"/>
    </source>
</evidence>
<evidence type="ECO:0000313" key="15">
    <source>
        <dbReference type="Proteomes" id="UP000317935"/>
    </source>
</evidence>
<dbReference type="HAMAP" id="MF_00344">
    <property type="entry name" value="GMP_synthase"/>
    <property type="match status" value="1"/>
</dbReference>
<organism evidence="14 15">
    <name type="scientific">Helicobacter suis</name>
    <dbReference type="NCBI Taxonomy" id="104628"/>
    <lineage>
        <taxon>Bacteria</taxon>
        <taxon>Pseudomonadati</taxon>
        <taxon>Campylobacterota</taxon>
        <taxon>Epsilonproteobacteria</taxon>
        <taxon>Campylobacterales</taxon>
        <taxon>Helicobacteraceae</taxon>
        <taxon>Helicobacter</taxon>
    </lineage>
</organism>
<keyword evidence="5 10" id="KW-0547">Nucleotide-binding</keyword>
<dbReference type="InterPro" id="IPR004739">
    <property type="entry name" value="GMP_synth_GATase"/>
</dbReference>
<dbReference type="SUPFAM" id="SSF52402">
    <property type="entry name" value="Adenine nucleotide alpha hydrolases-like"/>
    <property type="match status" value="1"/>
</dbReference>
<dbReference type="NCBIfam" id="NF000848">
    <property type="entry name" value="PRK00074.1"/>
    <property type="match status" value="1"/>
</dbReference>
<gene>
    <name evidence="10 14" type="primary">guaA</name>
    <name evidence="13" type="ORF">NHP190020_15550</name>
    <name evidence="14" type="ORF">SNTW_14920</name>
</gene>
<comment type="pathway">
    <text evidence="2 10">Purine metabolism; GMP biosynthesis; GMP from XMP (L-Gln route): step 1/1.</text>
</comment>
<evidence type="ECO:0000256" key="7">
    <source>
        <dbReference type="ARBA" id="ARBA00022755"/>
    </source>
</evidence>
<dbReference type="GO" id="GO:0005829">
    <property type="term" value="C:cytosol"/>
    <property type="evidence" value="ECO:0007669"/>
    <property type="project" value="TreeGrafter"/>
</dbReference>
<dbReference type="NCBIfam" id="TIGR00888">
    <property type="entry name" value="guaA_Nterm"/>
    <property type="match status" value="1"/>
</dbReference>
<dbReference type="FunFam" id="3.40.50.880:FF:000001">
    <property type="entry name" value="GMP synthase [glutamine-hydrolyzing]"/>
    <property type="match status" value="1"/>
</dbReference>
<dbReference type="Pfam" id="PF02540">
    <property type="entry name" value="NAD_synthase"/>
    <property type="match status" value="1"/>
</dbReference>
<dbReference type="Gene3D" id="3.30.300.10">
    <property type="match status" value="1"/>
</dbReference>
<dbReference type="Pfam" id="PF00117">
    <property type="entry name" value="GATase"/>
    <property type="match status" value="1"/>
</dbReference>
<evidence type="ECO:0000259" key="12">
    <source>
        <dbReference type="PROSITE" id="PS51553"/>
    </source>
</evidence>
<keyword evidence="8 10" id="KW-0067">ATP-binding</keyword>
<comment type="catalytic activity">
    <reaction evidence="10">
        <text>XMP + L-glutamine + ATP + H2O = GMP + L-glutamate + AMP + diphosphate + 2 H(+)</text>
        <dbReference type="Rhea" id="RHEA:11680"/>
        <dbReference type="ChEBI" id="CHEBI:15377"/>
        <dbReference type="ChEBI" id="CHEBI:15378"/>
        <dbReference type="ChEBI" id="CHEBI:29985"/>
        <dbReference type="ChEBI" id="CHEBI:30616"/>
        <dbReference type="ChEBI" id="CHEBI:33019"/>
        <dbReference type="ChEBI" id="CHEBI:57464"/>
        <dbReference type="ChEBI" id="CHEBI:58115"/>
        <dbReference type="ChEBI" id="CHEBI:58359"/>
        <dbReference type="ChEBI" id="CHEBI:456215"/>
        <dbReference type="EC" id="6.3.5.2"/>
    </reaction>
</comment>
<dbReference type="GO" id="GO:0003921">
    <property type="term" value="F:GMP synthase activity"/>
    <property type="evidence" value="ECO:0007669"/>
    <property type="project" value="InterPro"/>
</dbReference>
<dbReference type="Gene3D" id="3.40.50.620">
    <property type="entry name" value="HUPs"/>
    <property type="match status" value="1"/>
</dbReference>
<dbReference type="InterPro" id="IPR022955">
    <property type="entry name" value="GMP_synthase"/>
</dbReference>
<comment type="function">
    <text evidence="1 10">Catalyzes the synthesis of GMP from XMP.</text>
</comment>
<dbReference type="PANTHER" id="PTHR11922">
    <property type="entry name" value="GMP SYNTHASE-RELATED"/>
    <property type="match status" value="1"/>
</dbReference>
<dbReference type="AlphaFoldDB" id="A0A6J4CZB4"/>
<dbReference type="PANTHER" id="PTHR11922:SF2">
    <property type="entry name" value="GMP SYNTHASE [GLUTAMINE-HYDROLYZING]"/>
    <property type="match status" value="1"/>
</dbReference>
<evidence type="ECO:0000256" key="2">
    <source>
        <dbReference type="ARBA" id="ARBA00005153"/>
    </source>
</evidence>
<feature type="domain" description="GMPS ATP-PPase" evidence="12">
    <location>
        <begin position="194"/>
        <end position="387"/>
    </location>
</feature>
<evidence type="ECO:0000256" key="5">
    <source>
        <dbReference type="ARBA" id="ARBA00022741"/>
    </source>
</evidence>
<dbReference type="UniPathway" id="UPA00189">
    <property type="reaction ID" value="UER00296"/>
</dbReference>
<evidence type="ECO:0000256" key="6">
    <source>
        <dbReference type="ARBA" id="ARBA00022749"/>
    </source>
</evidence>
<name>A0A6J4CZB4_9HELI</name>
<evidence type="ECO:0000256" key="4">
    <source>
        <dbReference type="ARBA" id="ARBA00022598"/>
    </source>
</evidence>
<dbReference type="Gene3D" id="3.40.50.880">
    <property type="match status" value="1"/>
</dbReference>
<keyword evidence="7 10" id="KW-0658">Purine biosynthesis</keyword>
<dbReference type="Proteomes" id="UP000509742">
    <property type="component" value="Chromosome"/>
</dbReference>
<dbReference type="PRINTS" id="PR00096">
    <property type="entry name" value="GATASE"/>
</dbReference>
<dbReference type="Proteomes" id="UP000317935">
    <property type="component" value="Chromosome"/>
</dbReference>
<comment type="subunit">
    <text evidence="3 10">Homodimer.</text>
</comment>
<dbReference type="SUPFAM" id="SSF54810">
    <property type="entry name" value="GMP synthetase C-terminal dimerisation domain"/>
    <property type="match status" value="1"/>
</dbReference>
<proteinExistence type="inferred from homology"/>
<protein>
    <recommendedName>
        <fullName evidence="10">GMP synthase [glutamine-hydrolyzing]</fullName>
        <ecNumber evidence="10">6.3.5.2</ecNumber>
    </recommendedName>
    <alternativeName>
        <fullName evidence="10">GMP synthetase</fullName>
    </alternativeName>
    <alternativeName>
        <fullName evidence="10">Glutamine amidotransferase</fullName>
    </alternativeName>
</protein>
<dbReference type="NCBIfam" id="TIGR00884">
    <property type="entry name" value="guaA_Cterm"/>
    <property type="match status" value="1"/>
</dbReference>
<dbReference type="PROSITE" id="PS51273">
    <property type="entry name" value="GATASE_TYPE_1"/>
    <property type="match status" value="1"/>
</dbReference>
<dbReference type="FunFam" id="3.40.50.620:FF:000001">
    <property type="entry name" value="GMP synthase [glutamine-hydrolyzing]"/>
    <property type="match status" value="1"/>
</dbReference>
<dbReference type="InterPro" id="IPR022310">
    <property type="entry name" value="NAD/GMP_synthase"/>
</dbReference>
<reference evidence="13 16" key="2">
    <citation type="submission" date="2020-04" db="EMBL/GenBank/DDBJ databases">
        <title>Genomic analysis of gastric non-Helicobacter pylori Helicobacters isolated in Japan.</title>
        <authorList>
            <person name="Suzuki M."/>
            <person name="Rimbara E."/>
        </authorList>
    </citation>
    <scope>NUCLEOTIDE SEQUENCE [LARGE SCALE GENOMIC DNA]</scope>
    <source>
        <strain evidence="13 16">NHP19-0020</strain>
    </source>
</reference>
<feature type="active site" evidence="10">
    <location>
        <position position="169"/>
    </location>
</feature>
<dbReference type="InterPro" id="IPR029062">
    <property type="entry name" value="Class_I_gatase-like"/>
</dbReference>
<dbReference type="FunFam" id="3.30.300.10:FF:000002">
    <property type="entry name" value="GMP synthase [glutamine-hydrolyzing]"/>
    <property type="match status" value="1"/>
</dbReference>
<feature type="binding site" evidence="11">
    <location>
        <begin position="221"/>
        <end position="227"/>
    </location>
    <ligand>
        <name>ATP</name>
        <dbReference type="ChEBI" id="CHEBI:30616"/>
    </ligand>
</feature>
<dbReference type="InterPro" id="IPR001674">
    <property type="entry name" value="GMP_synth_C"/>
</dbReference>
<keyword evidence="9 10" id="KW-0315">Glutamine amidotransferase</keyword>
<dbReference type="PROSITE" id="PS51553">
    <property type="entry name" value="GMPS_ATP_PPASE"/>
    <property type="match status" value="1"/>
</dbReference>
<evidence type="ECO:0000256" key="9">
    <source>
        <dbReference type="ARBA" id="ARBA00022962"/>
    </source>
</evidence>
<dbReference type="GeneID" id="56928900"/>
<dbReference type="InterPro" id="IPR017926">
    <property type="entry name" value="GATASE"/>
</dbReference>
<dbReference type="SUPFAM" id="SSF52317">
    <property type="entry name" value="Class I glutamine amidotransferase-like"/>
    <property type="match status" value="1"/>
</dbReference>
<keyword evidence="16" id="KW-1185">Reference proteome</keyword>
<dbReference type="InterPro" id="IPR025777">
    <property type="entry name" value="GMPS_ATP_PPase_dom"/>
</dbReference>
<sequence length="512" mass="56966">MGDVIFVLDFGSQYTQLIARRLREMGVYAEIYPYHCPLETLLAKNPKGFILSGGPASVYDKEAYFCDLKIFQSGLPILGICYGLQLIVKVFGGEVRLAKEQEFGKANLELLDTHALLEGVSGGVVWMSHADYIEVLPVEFKVLAQSENAPFCVIAHKKKAIFGLQFHPEVVHSTQGTQILKNFALKICQCMPSWNMHFFAEQEILKIKKQVGKERVLCAVSGGVDSSVVACLCSQALPGQLEVVFVDHGLLRLGEKDQVIKMFQGLSIPLHVIEASSLFLERLSGVVDPESKRKIIGHTFIEVFEKKAQELRASGKIKFLAQGTLYPDVIESVRIKGPSEVIKSHHNVGGLPEKMDFKLLEPLKELFKDEVRALGLELGLPEFMLKRHPFPGPGLAIRILGAIDSKNLEILREADAIFIKTLQQANLYDQIWQAFCVLLNVRSVGVMGDRRTYENTLALRAVQASDGMSAQCVPLPFTFLEEVASQIINKVKGINRVVYDITSKPPGTIEWE</sequence>
<dbReference type="GO" id="GO:0005524">
    <property type="term" value="F:ATP binding"/>
    <property type="evidence" value="ECO:0007669"/>
    <property type="project" value="UniProtKB-UniRule"/>
</dbReference>
<evidence type="ECO:0000256" key="3">
    <source>
        <dbReference type="ARBA" id="ARBA00011738"/>
    </source>
</evidence>
<feature type="active site" description="Nucleophile" evidence="10">
    <location>
        <position position="81"/>
    </location>
</feature>
<dbReference type="EC" id="6.3.5.2" evidence="10"/>
<reference evidence="14 15" key="1">
    <citation type="submission" date="2019-06" db="EMBL/GenBank/DDBJ databases">
        <title>Complete genome sequence of Helicobacter suis SNTW101c.</title>
        <authorList>
            <person name="Rimbara E."/>
            <person name="Suzuki M."/>
            <person name="Matsui H."/>
            <person name="Nakamura M."/>
            <person name="Mori S."/>
            <person name="Shibayama K."/>
        </authorList>
    </citation>
    <scope>NUCLEOTIDE SEQUENCE [LARGE SCALE GENOMIC DNA]</scope>
    <source>
        <strain evidence="14 15">SNTW101c</strain>
    </source>
</reference>
<dbReference type="CDD" id="cd01997">
    <property type="entry name" value="GMP_synthase_C"/>
    <property type="match status" value="1"/>
</dbReference>
<dbReference type="RefSeq" id="WP_006563815.1">
    <property type="nucleotide sequence ID" value="NZ_AP019774.1"/>
</dbReference>
<dbReference type="PRINTS" id="PR00097">
    <property type="entry name" value="ANTSNTHASEII"/>
</dbReference>
<dbReference type="EMBL" id="AP023036">
    <property type="protein sequence ID" value="BCD46516.1"/>
    <property type="molecule type" value="Genomic_DNA"/>
</dbReference>
<evidence type="ECO:0000313" key="13">
    <source>
        <dbReference type="EMBL" id="BCD46516.1"/>
    </source>
</evidence>
<keyword evidence="4 10" id="KW-0436">Ligase</keyword>
<evidence type="ECO:0000256" key="1">
    <source>
        <dbReference type="ARBA" id="ARBA00002332"/>
    </source>
</evidence>
<evidence type="ECO:0000256" key="8">
    <source>
        <dbReference type="ARBA" id="ARBA00022840"/>
    </source>
</evidence>
<dbReference type="Pfam" id="PF00958">
    <property type="entry name" value="GMP_synt_C"/>
    <property type="match status" value="1"/>
</dbReference>
<dbReference type="EMBL" id="AP019774">
    <property type="protein sequence ID" value="BCD70847.1"/>
    <property type="molecule type" value="Genomic_DNA"/>
</dbReference>
<keyword evidence="6 10" id="KW-0332">GMP biosynthesis</keyword>
<evidence type="ECO:0000256" key="11">
    <source>
        <dbReference type="PROSITE-ProRule" id="PRU00886"/>
    </source>
</evidence>
<dbReference type="CDD" id="cd01742">
    <property type="entry name" value="GATase1_GMP_Synthase"/>
    <property type="match status" value="1"/>
</dbReference>
<accession>A0A6J4CZB4</accession>
<evidence type="ECO:0000313" key="14">
    <source>
        <dbReference type="EMBL" id="BCD70847.1"/>
    </source>
</evidence>
<evidence type="ECO:0000313" key="16">
    <source>
        <dbReference type="Proteomes" id="UP000509742"/>
    </source>
</evidence>
<feature type="active site" evidence="10">
    <location>
        <position position="167"/>
    </location>
</feature>
<dbReference type="InterPro" id="IPR014729">
    <property type="entry name" value="Rossmann-like_a/b/a_fold"/>
</dbReference>